<accession>A0A9E1B786</accession>
<comment type="caution">
    <text evidence="1">The sequence shown here is derived from an EMBL/GenBank/DDBJ whole genome shotgun (WGS) entry which is preliminary data.</text>
</comment>
<reference evidence="1" key="1">
    <citation type="submission" date="2021-02" db="EMBL/GenBank/DDBJ databases">
        <title>Infant gut strain persistence is associated with maternal origin, phylogeny, and functional potential including surface adhesion and iron acquisition.</title>
        <authorList>
            <person name="Lou Y.C."/>
        </authorList>
    </citation>
    <scope>NUCLEOTIDE SEQUENCE</scope>
    <source>
        <strain evidence="1">L3_101_000G1_dasL3_101_000G1_concoct_7_sub</strain>
    </source>
</reference>
<dbReference type="AlphaFoldDB" id="A0A9E1B786"/>
<dbReference type="Proteomes" id="UP000824019">
    <property type="component" value="Unassembled WGS sequence"/>
</dbReference>
<gene>
    <name evidence="1" type="ORF">KIC69_00400</name>
</gene>
<evidence type="ECO:0000313" key="1">
    <source>
        <dbReference type="EMBL" id="MBS5829277.1"/>
    </source>
</evidence>
<evidence type="ECO:0000313" key="2">
    <source>
        <dbReference type="Proteomes" id="UP000824019"/>
    </source>
</evidence>
<name>A0A9E1B786_9BACT</name>
<protein>
    <submittedName>
        <fullName evidence="1">Uncharacterized protein</fullName>
    </submittedName>
</protein>
<dbReference type="EMBL" id="JAHAKR010000004">
    <property type="protein sequence ID" value="MBS5829277.1"/>
    <property type="molecule type" value="Genomic_DNA"/>
</dbReference>
<organism evidence="1 2">
    <name type="scientific">Campylobacter concisus</name>
    <dbReference type="NCBI Taxonomy" id="199"/>
    <lineage>
        <taxon>Bacteria</taxon>
        <taxon>Pseudomonadati</taxon>
        <taxon>Campylobacterota</taxon>
        <taxon>Epsilonproteobacteria</taxon>
        <taxon>Campylobacterales</taxon>
        <taxon>Campylobacteraceae</taxon>
        <taxon>Campylobacter</taxon>
    </lineage>
</organism>
<proteinExistence type="predicted"/>
<sequence>MNVVNEIEIQRDKDEIKEKKFKPIQITKKSKTYDIQADEKFKEFYKFIKTEFDNGKNIFEILEKIAKTKVDKIA</sequence>